<dbReference type="Pfam" id="PF20172">
    <property type="entry name" value="DUF6538"/>
    <property type="match status" value="1"/>
</dbReference>
<name>A0A1L3LLZ3_9HYPH</name>
<sequence>MGSDDISRYVVKHPASGIYRYYRRVPTDVAHLDKRSHIKKSLKTKSLKTALERGQLVHDAAEDFWRALLAGNENDNAFARYEAAVKIVHSLGYTYKPVTELATGPFDELHERLTVARRHASQPAIVEAVLGVVVEPSPRLSDIWTLYERHNAAGLTGMSKDQLRKHKTSRKRAIRYAIEELGDVELAGVRRRDVLRLREWWTSKIAREGLTAYSANRCFSDIMGMLSVIDDALHTDFHLAWERARIKETNATKLKKRPPFPIAWIREKILAPGALDNMNEDARFIVYAMVETGLRLGEVCNLRPQDIRLDDEVPHVEVADREDRRQKTDYSIRRVPLVGVSLWAMRKRPEGFKRYQDKADHASALINKVMRNAKLFPSADHVIYSLRHSFQDRIESAGCSERMQADLMGHEFGRPKYGDGADMEQRQEFLQEIAFTWPPGDKTD</sequence>
<organism evidence="1 2">
    <name type="scientific">Sinorhizobium americanum</name>
    <dbReference type="NCBI Taxonomy" id="194963"/>
    <lineage>
        <taxon>Bacteria</taxon>
        <taxon>Pseudomonadati</taxon>
        <taxon>Pseudomonadota</taxon>
        <taxon>Alphaproteobacteria</taxon>
        <taxon>Hyphomicrobiales</taxon>
        <taxon>Rhizobiaceae</taxon>
        <taxon>Sinorhizobium/Ensifer group</taxon>
        <taxon>Sinorhizobium</taxon>
    </lineage>
</organism>
<keyword evidence="2" id="KW-1185">Reference proteome</keyword>
<accession>A0A1L3LLZ3</accession>
<dbReference type="Gene3D" id="1.10.443.10">
    <property type="entry name" value="Intergrase catalytic core"/>
    <property type="match status" value="1"/>
</dbReference>
<evidence type="ECO:0000313" key="1">
    <source>
        <dbReference type="EMBL" id="APG91097.1"/>
    </source>
</evidence>
<dbReference type="InterPro" id="IPR011010">
    <property type="entry name" value="DNA_brk_join_enz"/>
</dbReference>
<proteinExistence type="predicted"/>
<dbReference type="GO" id="GO:0015074">
    <property type="term" value="P:DNA integration"/>
    <property type="evidence" value="ECO:0007669"/>
    <property type="project" value="InterPro"/>
</dbReference>
<protein>
    <submittedName>
        <fullName evidence="1">Site-specific recombinase, phage integrase family</fullName>
    </submittedName>
</protein>
<evidence type="ECO:0000313" key="2">
    <source>
        <dbReference type="Proteomes" id="UP000182306"/>
    </source>
</evidence>
<dbReference type="EMBL" id="CP013107">
    <property type="protein sequence ID" value="APG91097.1"/>
    <property type="molecule type" value="Genomic_DNA"/>
</dbReference>
<gene>
    <name evidence="1" type="ORF">SAMCFNEI73_Ch1805</name>
</gene>
<dbReference type="KEGG" id="same:SAMCFNEI73_Ch1805"/>
<dbReference type="SUPFAM" id="SSF56349">
    <property type="entry name" value="DNA breaking-rejoining enzymes"/>
    <property type="match status" value="1"/>
</dbReference>
<dbReference type="GO" id="GO:0006310">
    <property type="term" value="P:DNA recombination"/>
    <property type="evidence" value="ECO:0007669"/>
    <property type="project" value="InterPro"/>
</dbReference>
<dbReference type="OrthoDB" id="9784724at2"/>
<dbReference type="Proteomes" id="UP000182306">
    <property type="component" value="Chromosome"/>
</dbReference>
<dbReference type="InterPro" id="IPR002104">
    <property type="entry name" value="Integrase_catalytic"/>
</dbReference>
<dbReference type="RefSeq" id="WP_064253649.1">
    <property type="nucleotide sequence ID" value="NZ_CP013107.1"/>
</dbReference>
<dbReference type="InterPro" id="IPR046668">
    <property type="entry name" value="DUF6538"/>
</dbReference>
<dbReference type="PROSITE" id="PS51898">
    <property type="entry name" value="TYR_RECOMBINASE"/>
    <property type="match status" value="1"/>
</dbReference>
<dbReference type="GO" id="GO:0003677">
    <property type="term" value="F:DNA binding"/>
    <property type="evidence" value="ECO:0007669"/>
    <property type="project" value="InterPro"/>
</dbReference>
<dbReference type="InterPro" id="IPR013762">
    <property type="entry name" value="Integrase-like_cat_sf"/>
</dbReference>
<dbReference type="AlphaFoldDB" id="A0A1L3LLZ3"/>
<dbReference type="STRING" id="194963.SAMCFNEI73_Ch1805"/>
<reference evidence="1 2" key="1">
    <citation type="submission" date="2015-10" db="EMBL/GenBank/DDBJ databases">
        <title>Genomic differences between typical nodule nitrogen-fixing rhizobial strains and those coming from bean seeds.</title>
        <authorList>
            <person name="Peralta H."/>
            <person name="Aguilar-Vera A."/>
            <person name="Diaz R."/>
            <person name="Mora Y."/>
            <person name="Martinez-Batallar G."/>
            <person name="Salazar E."/>
            <person name="Vargas-Lagunas C."/>
            <person name="Encarnacion S."/>
            <person name="Girard L."/>
            <person name="Mora J."/>
        </authorList>
    </citation>
    <scope>NUCLEOTIDE SEQUENCE [LARGE SCALE GENOMIC DNA]</scope>
    <source>
        <strain evidence="1 2">CFNEI 73</strain>
    </source>
</reference>